<dbReference type="SUPFAM" id="SSF52777">
    <property type="entry name" value="CoA-dependent acyltransferases"/>
    <property type="match status" value="4"/>
</dbReference>
<feature type="region of interest" description="N-terminal hotdog fold" evidence="10">
    <location>
        <begin position="2581"/>
        <end position="2702"/>
    </location>
</feature>
<feature type="domain" description="PKS/mFAS DH" evidence="15">
    <location>
        <begin position="41"/>
        <end position="334"/>
    </location>
</feature>
<dbReference type="InterPro" id="IPR049552">
    <property type="entry name" value="PKS_DH_N"/>
</dbReference>
<feature type="compositionally biased region" description="Pro residues" evidence="12">
    <location>
        <begin position="3281"/>
        <end position="3297"/>
    </location>
</feature>
<dbReference type="PROSITE" id="PS52004">
    <property type="entry name" value="KS3_2"/>
    <property type="match status" value="4"/>
</dbReference>
<dbReference type="InterPro" id="IPR020841">
    <property type="entry name" value="PKS_Beta-ketoAc_synthase_dom"/>
</dbReference>
<dbReference type="InterPro" id="IPR006162">
    <property type="entry name" value="Ppantetheine_attach_site"/>
</dbReference>
<dbReference type="InterPro" id="IPR013968">
    <property type="entry name" value="PKS_KR"/>
</dbReference>
<evidence type="ECO:0000313" key="16">
    <source>
        <dbReference type="EMBL" id="MDC8758420.1"/>
    </source>
</evidence>
<dbReference type="Gene3D" id="3.40.50.720">
    <property type="entry name" value="NAD(P)-binding Rossmann-like Domain"/>
    <property type="match status" value="3"/>
</dbReference>
<name>A0ABT5K0D2_9BURK</name>
<dbReference type="Gene3D" id="3.40.47.10">
    <property type="match status" value="4"/>
</dbReference>
<dbReference type="InterPro" id="IPR049551">
    <property type="entry name" value="PKS_DH_C"/>
</dbReference>
<feature type="compositionally biased region" description="Low complexity" evidence="12">
    <location>
        <begin position="4894"/>
        <end position="4906"/>
    </location>
</feature>
<dbReference type="PROSITE" id="PS00606">
    <property type="entry name" value="KS3_1"/>
    <property type="match status" value="2"/>
</dbReference>
<dbReference type="InterPro" id="IPR036736">
    <property type="entry name" value="ACP-like_sf"/>
</dbReference>
<dbReference type="PROSITE" id="PS52019">
    <property type="entry name" value="PKS_MFAS_DH"/>
    <property type="match status" value="4"/>
</dbReference>
<evidence type="ECO:0000259" key="13">
    <source>
        <dbReference type="PROSITE" id="PS50075"/>
    </source>
</evidence>
<dbReference type="Gene3D" id="3.10.129.110">
    <property type="entry name" value="Polyketide synthase dehydratase"/>
    <property type="match status" value="4"/>
</dbReference>
<feature type="region of interest" description="Disordered" evidence="12">
    <location>
        <begin position="3277"/>
        <end position="3301"/>
    </location>
</feature>
<keyword evidence="5" id="KW-0963">Cytoplasm</keyword>
<organism evidence="16 17">
    <name type="scientific">Janthinobacterium fluminis</name>
    <dbReference type="NCBI Taxonomy" id="2987524"/>
    <lineage>
        <taxon>Bacteria</taxon>
        <taxon>Pseudomonadati</taxon>
        <taxon>Pseudomonadota</taxon>
        <taxon>Betaproteobacteria</taxon>
        <taxon>Burkholderiales</taxon>
        <taxon>Oxalobacteraceae</taxon>
        <taxon>Janthinobacterium</taxon>
    </lineage>
</organism>
<evidence type="ECO:0000259" key="14">
    <source>
        <dbReference type="PROSITE" id="PS52004"/>
    </source>
</evidence>
<evidence type="ECO:0000259" key="15">
    <source>
        <dbReference type="PROSITE" id="PS52019"/>
    </source>
</evidence>
<dbReference type="SMART" id="SM00826">
    <property type="entry name" value="PKS_DH"/>
    <property type="match status" value="4"/>
</dbReference>
<feature type="compositionally biased region" description="Pro residues" evidence="12">
    <location>
        <begin position="4876"/>
        <end position="4893"/>
    </location>
</feature>
<feature type="coiled-coil region" evidence="11">
    <location>
        <begin position="2415"/>
        <end position="2473"/>
    </location>
</feature>
<feature type="domain" description="Carrier" evidence="13">
    <location>
        <begin position="3307"/>
        <end position="3383"/>
    </location>
</feature>
<evidence type="ECO:0000256" key="2">
    <source>
        <dbReference type="ARBA" id="ARBA00004496"/>
    </source>
</evidence>
<keyword evidence="17" id="KW-1185">Reference proteome</keyword>
<dbReference type="Pfam" id="PF02801">
    <property type="entry name" value="Ketoacyl-synt_C"/>
    <property type="match status" value="4"/>
</dbReference>
<dbReference type="InterPro" id="IPR020806">
    <property type="entry name" value="PKS_PP-bd"/>
</dbReference>
<feature type="active site" description="Proton donor; for dehydratase activity" evidence="10">
    <location>
        <position position="1300"/>
    </location>
</feature>
<dbReference type="InterPro" id="IPR001242">
    <property type="entry name" value="Condensation_dom"/>
</dbReference>
<dbReference type="Pfam" id="PF00109">
    <property type="entry name" value="ketoacyl-synt"/>
    <property type="match status" value="4"/>
</dbReference>
<feature type="domain" description="Carrier" evidence="13">
    <location>
        <begin position="4789"/>
        <end position="4866"/>
    </location>
</feature>
<dbReference type="Pfam" id="PF21089">
    <property type="entry name" value="PKS_DH_N"/>
    <property type="match status" value="4"/>
</dbReference>
<evidence type="ECO:0000313" key="17">
    <source>
        <dbReference type="Proteomes" id="UP001221208"/>
    </source>
</evidence>
<comment type="pathway">
    <text evidence="3">Antibiotic biosynthesis.</text>
</comment>
<dbReference type="Pfam" id="PF00668">
    <property type="entry name" value="Condensation"/>
    <property type="match status" value="2"/>
</dbReference>
<feature type="active site" description="Proton donor; for dehydratase activity" evidence="10">
    <location>
        <position position="246"/>
    </location>
</feature>
<reference evidence="16 17" key="1">
    <citation type="submission" date="2022-10" db="EMBL/GenBank/DDBJ databases">
        <title>Janthinobacterium sp. hw3 Genome sequencing.</title>
        <authorList>
            <person name="Park S."/>
        </authorList>
    </citation>
    <scope>NUCLEOTIDE SEQUENCE [LARGE SCALE GENOMIC DNA]</scope>
    <source>
        <strain evidence="17">hw3</strain>
    </source>
</reference>
<dbReference type="PANTHER" id="PTHR43775">
    <property type="entry name" value="FATTY ACID SYNTHASE"/>
    <property type="match status" value="1"/>
</dbReference>
<feature type="active site" description="Proton acceptor; for dehydratase activity" evidence="10">
    <location>
        <position position="2610"/>
    </location>
</feature>
<feature type="region of interest" description="N-terminal hotdog fold" evidence="10">
    <location>
        <begin position="4069"/>
        <end position="4189"/>
    </location>
</feature>
<feature type="region of interest" description="C-terminal hotdog fold" evidence="10">
    <location>
        <begin position="2716"/>
        <end position="2863"/>
    </location>
</feature>
<feature type="region of interest" description="N-terminal hotdog fold" evidence="10">
    <location>
        <begin position="1110"/>
        <end position="1228"/>
    </location>
</feature>
<dbReference type="SMART" id="SM00823">
    <property type="entry name" value="PKS_PP"/>
    <property type="match status" value="5"/>
</dbReference>
<comment type="caution">
    <text evidence="16">The sequence shown here is derived from an EMBL/GenBank/DDBJ whole genome shotgun (WGS) entry which is preliminary data.</text>
</comment>
<dbReference type="InterPro" id="IPR023213">
    <property type="entry name" value="CAT-like_dom_sf"/>
</dbReference>
<comment type="subcellular location">
    <subcellularLocation>
        <location evidence="2">Cytoplasm</location>
    </subcellularLocation>
</comment>
<dbReference type="CDD" id="cd00833">
    <property type="entry name" value="PKS"/>
    <property type="match status" value="4"/>
</dbReference>
<feature type="domain" description="Ketosynthase family 3 (KS3)" evidence="14">
    <location>
        <begin position="1955"/>
        <end position="2392"/>
    </location>
</feature>
<dbReference type="PROSITE" id="PS00012">
    <property type="entry name" value="PHOSPHOPANTETHEINE"/>
    <property type="match status" value="1"/>
</dbReference>
<feature type="active site" description="Proton acceptor; for dehydratase activity" evidence="10">
    <location>
        <position position="4098"/>
    </location>
</feature>
<keyword evidence="4" id="KW-0596">Phosphopantetheine</keyword>
<dbReference type="CDD" id="cd08953">
    <property type="entry name" value="KR_2_SDR_x"/>
    <property type="match status" value="3"/>
</dbReference>
<feature type="region of interest" description="Disordered" evidence="12">
    <location>
        <begin position="334"/>
        <end position="360"/>
    </location>
</feature>
<accession>A0ABT5K0D2</accession>
<feature type="domain" description="Carrier" evidence="13">
    <location>
        <begin position="360"/>
        <end position="437"/>
    </location>
</feature>
<feature type="region of interest" description="C-terminal hotdog fold" evidence="10">
    <location>
        <begin position="181"/>
        <end position="334"/>
    </location>
</feature>
<evidence type="ECO:0000256" key="1">
    <source>
        <dbReference type="ARBA" id="ARBA00001957"/>
    </source>
</evidence>
<feature type="active site" description="Proton donor; for dehydratase activity" evidence="10">
    <location>
        <position position="4265"/>
    </location>
</feature>
<evidence type="ECO:0000256" key="10">
    <source>
        <dbReference type="PROSITE-ProRule" id="PRU01363"/>
    </source>
</evidence>
<evidence type="ECO:0000256" key="7">
    <source>
        <dbReference type="ARBA" id="ARBA00022598"/>
    </source>
</evidence>
<evidence type="ECO:0000256" key="8">
    <source>
        <dbReference type="ARBA" id="ARBA00022679"/>
    </source>
</evidence>
<evidence type="ECO:0000256" key="3">
    <source>
        <dbReference type="ARBA" id="ARBA00004792"/>
    </source>
</evidence>
<feature type="domain" description="Ketosynthase family 3 (KS3)" evidence="14">
    <location>
        <begin position="4910"/>
        <end position="5336"/>
    </location>
</feature>
<dbReference type="EMBL" id="JAQQXR010000004">
    <property type="protein sequence ID" value="MDC8758420.1"/>
    <property type="molecule type" value="Genomic_DNA"/>
</dbReference>
<dbReference type="SMART" id="SM01294">
    <property type="entry name" value="PKS_PP_betabranch"/>
    <property type="match status" value="3"/>
</dbReference>
<feature type="domain" description="Ketosynthase family 3 (KS3)" evidence="14">
    <location>
        <begin position="486"/>
        <end position="923"/>
    </location>
</feature>
<dbReference type="PROSITE" id="PS50075">
    <property type="entry name" value="CARRIER"/>
    <property type="match status" value="4"/>
</dbReference>
<dbReference type="Gene3D" id="3.30.559.30">
    <property type="entry name" value="Nonribosomal peptide synthetase, condensation domain"/>
    <property type="match status" value="2"/>
</dbReference>
<evidence type="ECO:0000256" key="4">
    <source>
        <dbReference type="ARBA" id="ARBA00022450"/>
    </source>
</evidence>
<sequence>MNFLQYVLEEVKSRRVSHHQALELVRQYQERAAVSAPAPLHPLAQRNTSTQAQQRYSATFSGDEFFFADHLVHGQRILPGAAHLELARAAVAAALELDGAGCGICLEGVVFLRPVVVHTAADGAAAPLQVHISLSTLDGGTFEYRIHGDDEALPYSQGRAMLLAQDAAPALDLDALAAHAREETSAQRHHELHTALGFHYGPQFDLVDRVRTGSDAAGQPWALGDLDQSRAQRLETGFALHPGMMDCALQVSTELLMSVQSGDEQRLALPFAMERVEILAPLPARARVLARLSPGTDAHGAVQKVDVQIGDENGAVCVRLSGFSSRVLDSAAAGVQAAPEMPGQDAAQAAQSGGEGEDGELLEKVQRALTQEVSTLLKLPLRHIALDAQLTEFGFDSISQTTFGNQLNKKYGLALSPTQFFETTTLDALAHHLVQAYRAQMAQVLHVAAPVNRLPAAPAAQAARSVAPPQRLVHAAAAKAAPEGAPEPVAVIGMSGVFPLAEDLAALWENLRNGRDCITEVPQARWDWDKLAAEFGLEPGVRINSRAGVIDSLAEFDPLFFRISPREALTMDPQQRLLMTYVWKAVEDAGYSAQSLAGSKTALFVGTGSSGYARLVVQARTAIEGYSTAGTVPSMGPNRASYWMDWHGPSEPIDTACSSALVAIHRAVALLQMGQCELALVGGVNTLIGPEAQISFSKAGMLGEDGRCKTFSKDANGYVRGEGAGMLMLKPLSAAERDGDHIYGLILGSSENHGGKASSLTAPNPRAQADLIKEAFDRAGVDPATVGYVEAHGTGTPLGDPIEVQGLQTAFAELAQRRGGDVPQAAYCGLGSIKTNIGHLELAAGVAGVIKVLLQMQHKTLVPSLHSAEINPYIQLEGSPFYIVRETQPWKVLNDARGNPLPRRAGVSSFGFGGVNAHVVLQEYIAQSETRADAAPSAFLIVLSARNEERLQDQARQLLQAIECGRLAPADLADLSYTLQVGRDGMEMRLACVVGTLEELREKLNLYLQGDPAIDQLYLGEVKRHKETLSAFASDLELQEAIVKWIQRGKLDKLADHWVKGLNYDWKQLYGDCKPRRISLPTYPFAREQYWPAGAEPTVAANGAMAAVLHPLAQRNTSDFFGQRYSTTFTGAETFLSGHLVQGKRVLPGVVYLEMARAALIQAGGLAGDAGLRLKEVAWAEPLVVEAEPVEVHIGLYPEEGGAVGFEMYSGEERVHSLGTMETFQPGAAERLDLAALRAQCGAATLVGGDCYARFAALGLAYGPAQQAIEAIHVGAGQALARLQLPAGVLDHVLTLSLLDAGLQAVACLAGDEQRGQPALPFTVETVEIVGRCTPQMWALVKAGGDSTAQVCKYDVTLCDDEGAIVVRFQGFAARAVEGQPGAGSVLLLRPEWRRQPAQGAAPQYQERHAVLCGVGVAAPALQERMTGAACVELAAGSDLAVDYSHAVQRLCAAVKAILQGKPAGPVLLQVVVPAEGPRQALAGLAGLLRTARQELPKLVGQLIAVGSGVGADALAAMLAANAACPQDVVIRHVDGQREVADWEEMTAEAAAPPPWKADGVYLLTGGLGGLGQLFATEIARRARGVTLVLTGRRELDDAGRQHVRALEALGATVAYRALDVADREAVRQLVLQVREEYQGLHGIVHAAGVLRDSLLLKKTPEEVEAVLAPKVAGLLHLDEASRDVELDWLICFSSTSAALGNAGQADYAAANGFLDSYAHYRNGLAAQGLRHGRTVSVNWPLWKEGGMQVDAATLQVMEQVAGLVPLASDDGLQALYRICGGAGAQAMVLSGVAGRIRQRLLARPERAVRDTAAPMPATGDAELLEEKIRRLLLNTLSTLLKMPAEDIDGEAELSEFGLDSVMLTEFNKQLNREYGIALTPTIFYEYPTLNRFAGYLAQENHAVFAARLLAPAAKAAPETAPETTAAPAPARLRRRFRPAPALAGAPAALRPAAPEPIAIIGMSGCFPMARDLDEFWDRLVGEQDCISEIPASRWDWRKSYGDPATEENKTNVKWGGFIDGVDEFDPLFFGISPKEAEMMDPQQRLLMTHVWKAIEDAGYAAGSLSGSRTALYVGTGAMGYGNLLDRAQLVIEGYSATGVVPSVGPNRMSYLLNLHGPSEPVETACSSSLVALRKGVMAIENGGCELAIVGGINTLVTPEAHISLGKAGMLCEDGRCKTFSAQANGYVRGEGVGMLVLKRLSAAERDGDHIYGLIRGTAENHGGRATSLTAPNPNAQADLLKEAYQAAGVDPRSVGYIEAHGTGTPLGDPIEVNGLKMAFKALYQDAGAAAPDAPHCALGSVKSNIGHLELAAGVAGVIKVLLQLRHKTLVGSLHCDEVNPYIDLQDSPFYLARQSGEWPALHDGQGRELPRRAGVSSFGFGGVNAHVVIEEYVGVANTRPARAPDGAALVLLSAKNAERLQAQAQQLLAAIEANGWGDDRLAELAYTLQVGREAMEERLALVVDSMAQLKERLAAFVAGQSGIADLFRGQVKRNKEALAVFGADEDMARAIEAWIAKGKLHKLVDLWVKGLAFDWSKLYGEQKPIRMSLPTYPFARERYWVPPGAAQPPAEVDGGLVALHPLVQRNTSDLSEQRFSTRLTGNEFFLADHVVQGKRVLPGVAYLEMAREAIRLAVGRQGAPGITLSHVVWGRPIVVEDTPADVHIALLPEDNGGLSYEIYSEAGGERLLHSQGRAATGAAGAPLTLDLARLRQVCTEEVPAAQLYARFRRQGLAYGPAHQALTALYRGEGTLLARLELPPAVAATASRFHLHPSLLDGALQALLGFAPEEQDGMRTALPFALQELQVLGDCGERMWAVARPSQGSQAQDTVQKFDLDLCKDDGAVCVRLNGFTTRVLENASAAGATLLLRPEWRADAGAAAEAPAYARHLVLLCDSRVDAAELSGSLDRAQCLHLPDGYVEQAESVLAHLQTLLQDKGKAPLLVQLVVPAFGPQQVAAGLAGLLKTARLEHPKLIGQLIALDEDNDAGALALKLRANSRRPQDVQIRYVEAERQVLGWSELADTAAQRPWKAGGVYLITGGLGGLGLIFAQEIARQAPGATLVLTGRRALDSAGRQVLRELEAAGARADYRAVDVADYDAVRWLVLQACEDYAGLHGIVHAAGVIRDGLLAAKTGATLREVLSGKVSGLINLDEASRDIELDCFICFSSLAAVHGNVGQADYAAGNAFMDSYATYRNGLVALGQRRGHTLSVNWPLWQQGGMQVGAATVQAMTRATGMLPLRSESGIDALYRALGSGLSQVAVAEGDAGRMRQVLLGAPAPHAPPPPPVKPAAPSPEPAAAGQDAAALRLKAGHYLRKLLAGTLHLPAQQVEIDAPLEKYGIDSIMVMSITVALERVFGPLSKTLLFEYQTLQALADYFVEQHLAQLSAVLDEPAAPPAAVAAPASDAAAAPFAAPRTTARRFLGGTLPQPAQAPVAKDDIAIIGVAGRYPQARDLAAYWDNLRKGVDCISEIPRERWDHTAYFDPDKNAPGKTYTKWGGFIDGVDEFDPLFFNLLPRDAELADPQERLFLQCAYAAMEDAGYTREMLERYQAQGMKGNVGVYVGVMYEEYQLYAAQQQQRGNALTVSANPASIANRVSYFLNLHGPSMAVDTMCSSSLTALHLACESLQRGGCEMAIAGGVNVSIHPNKYLMLGQGRFASSKGQCESFGLGGDGYVPGEGVGAVILKPLSRALADGDHIHGVIRATSINHGGKTNGYTVPNPLAQAKVIAGAIKAAGIEPRTISYIEAHGTGTSLGDPIEITGLSKAFAEYTSDRQFCAIGSVKSNIGHGESAAGIAALTKVLLQMRHGQLVPSLHSATTNPNIDFARTPFVVQQELAEWRRPLLDIDGVRREYPRIAGISSFGAGGANAHVIVEEWPAEAAPGYAPPAGQPLLVVLSAKQPERLLERARQLLEALERGEVTQANLADAAYTLQVGRAAMDARLALAVDSLETLRDKLRQVLQGDEAVDEVYRGDARRHKDEMWLLTADEDMQAMLAGWVAKGRHGRLLELWTKGLNFDWNSLYGPDDAPKPRRISLPTYPFARERYWLPVGPAAAPPAIAAQAAALHPLVQRNTSSFAEQRFSSSFDGREFFLADHQVQGRKVLPGVAYLEMARAAMEQAGGMAAGDGLRFRNVVWSRPLVVDDQAVALHIRLHPEQTAQVVFTVYGDDGDAAAYSRGTLEAFALAAPERIDLAALRAQCGRAEWRSADCYARFAQGGLQYGAAHQGIDTLYLGEGRVLARLVLPAPLAATRQQFGLHPSLLDAALQALIGLGPQEAGGAPSFLPFALEQLEVLGACEERMWAVASFSPGSRPGDRVQKFDLDLCDDDGRICVRFKGFSTRALEAEPGRAAGAGAIETVLLRPEWRAAPAPAGAAPVYSGHLVLLCDSQMDAAALAACLPAARCEHLPDDYAGQAERLLLQLQALLRAQPGTEVLVQVVVPEFGPQQAAAGLAGLLKSARLEHAKLVGQLVIVDREDDAAQLAAKLRESAGCPQDTQIRYGEGERQVLAWADLADNPPLLPWQADGVYLITGGLGGLGRVFAMEIAKQVRGATLVLTGRRELDEAGRQQLRALEACGATVEYRAVDVADREALRRLLLQVQEDHAGLNGILHSAGVLRDSLLLKKTRAELEAVLAPKVAGLVNLDEASRDMALDCFICFSSISAVRGNIGQADYAAGNGFMDAYAAYRNSLVAIGQRQGQTLSVNWPLWQEGGMRIDAATERAMRQMTGMVAMRSDAGIAALYRAFGSGLDQVAVLEGDPGRVRRLLADAVPAAVAGAAAPGAPAAASAALIERKLIGMAAALAKVAVEMLDGETELHEYGFDSIMATELGNRLNQEYRLDLAPTVFFEHPTLGGLARYLSSRHAANFGADPASPAPPMPAAAAPSPPRPALPQRLPAAAPAAPASGPEPIAIIGLSGRFPQADDVEALWQNLKAGRDCITEVPPERWDIAAYFDPQKGLAGKSYTRWGGFINGIEQFDALFFNISPREAQALDVQTRLFLQTVWTLLEAGGHTRESLRQQYQGQVGVYVGAMPQAAALPAGDPVLTPMATASGIANRVSHFFNFEGPSIAIDTMCSSAMMAIHLACRDLQQGECRLAVVGGINLSLSPQKFVSLSQVQLVGSHPACRSFTDGDGHLSSETVGAVLLKPLRLAIADGDAVLAVIKGTATQHSGRSTAYGAANPNAQARVIEESLRRAGAAPASIGYIEAAAAGLALADAIEVAALNKVFAAAGGKGWRCPMGAVKSGLGHPEMASGIAQLAKVVLQLQHRELAPLVAVGAPNRQLRLDETPFYLQHAAAAWEPLQGPGGQGLPRRALINSFGAGGTYVSAVIEEFVAAPAQPEGDVAAEAQLFVFSARSAERLQAVLGQALLRLEGGGSVVLRDLAYTLQAGREPMDCRLAVVATTRQELIGQLRAGLDGRQGSPLSLHRSVDAGAAAASPRLPAGVLDGWLVEGNLDGLAAYWAQGGVVPWARLHAGRAVRKIAWPTYPLAPTSYPLGAAVLAPAQPLPAAPANGAAASIVDAVAIALGIPAVELPMHQPLHTLGYNSIAALELKQRLEAALRRPVALALLADGQRSIEALLRSLEMPASDAGAATAIPASSLLPQLIPQAEARHEPFPLTDMQQSYLLGRKSTLDGDRIGAHLYLEIEVGGALNIFRLNQAWNRLVARHDMLRAVVGEDGRQRILPTVRDYRFKVLDLRRQSEAERRGKADRLRETMEHHVFAGAAWPLFDIRVAIGDEGRHRIHFSIDELIVDGLSLELLLRQWAQLYADPALVLPDMELLFRDYVLAMQAFEASDRYRQDLAYWLERLRGMPGGPLLARPGAGQAADGARRRTRLAGQLAAPHWQVLKAKAAALNVSPTSLMLGIFVEVLRTWAAEPSFTLVLTYFNRPPLHPQIRELIGPAISSLLFVVEAGHDADLAGILQAHHQRLWEDLEHSAVGGIQALRQLRGRGGRAVPATLPVVFTSMLGGAFPEPAAAPLGEVVYSVNQTPQVYLDHQLRESAGGLEYSWDVAEGYFESGLMRTMFAAYAAILEGLAAGRLAWTLASFAPAEKMAAVDADPATAQLAAFLAEAQGEDPLAPFQLTDQQQAYAVGRDKRLEGGGSSCQFYQELLAERLDVARLDQALAALIARHPMLRTVVQADGSQALLAQAPRYTIAVDDLRRHSREQRQAALAATRQAQLGRAVPLGEWPYFAVSVSLLEADKASVHLCFDLMLVDSTSIGQLLLELLRLYQQPQAALPPPGLSFRDYQRAVARFKGTQGHAERLAYWNRKFADLPAGPALPQLPATAALAGHAHQRISGELQAWGALKQYAAANGVAPGLIALTAYLEVLYAWNGQRPLAVVVPGWERLPVHPDIERVVGDFTALSWSVRESNMIQFAIRLKQVARQHADDLAQRPVSGLQALRRVMLRDRQRPLRFPVVFTNQVTPLTLRDAQFVLGEALSKTPQVYLDNLSSEAGSRLLCSWDFAGDVYAPAMVREMFDGYLRLLELLGSDPLAWQRSDFGDVIRARPAAYGEAADLALAT</sequence>
<proteinExistence type="predicted"/>
<dbReference type="SUPFAM" id="SSF53901">
    <property type="entry name" value="Thiolase-like"/>
    <property type="match status" value="4"/>
</dbReference>
<dbReference type="Pfam" id="PF22336">
    <property type="entry name" value="RhiE-like_linker"/>
    <property type="match status" value="4"/>
</dbReference>
<feature type="compositionally biased region" description="Low complexity" evidence="12">
    <location>
        <begin position="343"/>
        <end position="352"/>
    </location>
</feature>
<feature type="region of interest" description="Disordered" evidence="12">
    <location>
        <begin position="4872"/>
        <end position="4906"/>
    </location>
</feature>
<dbReference type="SUPFAM" id="SSF51735">
    <property type="entry name" value="NAD(P)-binding Rossmann-fold domains"/>
    <property type="match status" value="6"/>
</dbReference>
<gene>
    <name evidence="16" type="ORF">OIK44_12565</name>
</gene>
<dbReference type="InterPro" id="IPR016039">
    <property type="entry name" value="Thiolase-like"/>
</dbReference>
<dbReference type="Pfam" id="PF14765">
    <property type="entry name" value="PS-DH"/>
    <property type="match status" value="4"/>
</dbReference>
<dbReference type="InterPro" id="IPR057737">
    <property type="entry name" value="Condensation_MtbB-like"/>
</dbReference>
<comment type="cofactor">
    <cofactor evidence="1">
        <name>pantetheine 4'-phosphate</name>
        <dbReference type="ChEBI" id="CHEBI:47942"/>
    </cofactor>
</comment>
<feature type="domain" description="PKS/mFAS DH" evidence="15">
    <location>
        <begin position="2581"/>
        <end position="2863"/>
    </location>
</feature>
<evidence type="ECO:0000256" key="11">
    <source>
        <dbReference type="SAM" id="Coils"/>
    </source>
</evidence>
<dbReference type="Pfam" id="PF00550">
    <property type="entry name" value="PP-binding"/>
    <property type="match status" value="5"/>
</dbReference>
<dbReference type="PANTHER" id="PTHR43775:SF37">
    <property type="entry name" value="SI:DKEY-61P9.11"/>
    <property type="match status" value="1"/>
</dbReference>
<dbReference type="InterPro" id="IPR050091">
    <property type="entry name" value="PKS_NRPS_Biosynth_Enz"/>
</dbReference>
<dbReference type="Gene3D" id="3.30.559.10">
    <property type="entry name" value="Chloramphenicol acetyltransferase-like domain"/>
    <property type="match status" value="2"/>
</dbReference>
<dbReference type="SMART" id="SM00825">
    <property type="entry name" value="PKS_KS"/>
    <property type="match status" value="4"/>
</dbReference>
<dbReference type="RefSeq" id="WP_273671097.1">
    <property type="nucleotide sequence ID" value="NZ_JAQQXR010000004.1"/>
</dbReference>
<feature type="active site" description="Proton donor; for dehydratase activity" evidence="10">
    <location>
        <position position="2777"/>
    </location>
</feature>
<keyword evidence="6" id="KW-0597">Phosphoprotein</keyword>
<dbReference type="SUPFAM" id="SSF47336">
    <property type="entry name" value="ACP-like"/>
    <property type="match status" value="5"/>
</dbReference>
<keyword evidence="7" id="KW-0436">Ligase</keyword>
<keyword evidence="8" id="KW-0808">Transferase</keyword>
<feature type="domain" description="PKS/mFAS DH" evidence="15">
    <location>
        <begin position="1110"/>
        <end position="1383"/>
    </location>
</feature>
<dbReference type="InterPro" id="IPR014031">
    <property type="entry name" value="Ketoacyl_synth_C"/>
</dbReference>
<feature type="region of interest" description="N-terminal hotdog fold" evidence="10">
    <location>
        <begin position="41"/>
        <end position="167"/>
    </location>
</feature>
<feature type="region of interest" description="C-terminal hotdog fold" evidence="10">
    <location>
        <begin position="1242"/>
        <end position="1383"/>
    </location>
</feature>
<evidence type="ECO:0000256" key="9">
    <source>
        <dbReference type="ARBA" id="ARBA00022737"/>
    </source>
</evidence>
<dbReference type="InterPro" id="IPR014030">
    <property type="entry name" value="Ketoacyl_synth_N"/>
</dbReference>
<feature type="active site" description="Proton acceptor; for dehydratase activity" evidence="10">
    <location>
        <position position="1139"/>
    </location>
</feature>
<feature type="domain" description="Carrier" evidence="13">
    <location>
        <begin position="1820"/>
        <end position="1901"/>
    </location>
</feature>
<evidence type="ECO:0000256" key="6">
    <source>
        <dbReference type="ARBA" id="ARBA00022553"/>
    </source>
</evidence>
<dbReference type="CDD" id="cd19535">
    <property type="entry name" value="Cyc_NRPS"/>
    <property type="match status" value="1"/>
</dbReference>
<dbReference type="Pfam" id="PF08659">
    <property type="entry name" value="KR"/>
    <property type="match status" value="3"/>
</dbReference>
<dbReference type="Gene3D" id="1.10.1200.10">
    <property type="entry name" value="ACP-like"/>
    <property type="match status" value="5"/>
</dbReference>
<protein>
    <submittedName>
        <fullName evidence="16">SDR family NAD(P)-dependent oxidoreductase</fullName>
    </submittedName>
</protein>
<dbReference type="InterPro" id="IPR018201">
    <property type="entry name" value="Ketoacyl_synth_AS"/>
</dbReference>
<feature type="domain" description="PKS/mFAS DH" evidence="15">
    <location>
        <begin position="4069"/>
        <end position="4351"/>
    </location>
</feature>
<dbReference type="InterPro" id="IPR042104">
    <property type="entry name" value="PKS_dehydratase_sf"/>
</dbReference>
<evidence type="ECO:0000256" key="5">
    <source>
        <dbReference type="ARBA" id="ARBA00022490"/>
    </source>
</evidence>
<feature type="domain" description="Ketosynthase family 3 (KS3)" evidence="14">
    <location>
        <begin position="3438"/>
        <end position="3877"/>
    </location>
</feature>
<dbReference type="InterPro" id="IPR054514">
    <property type="entry name" value="RhiE-like_linker"/>
</dbReference>
<keyword evidence="9" id="KW-0677">Repeat</keyword>
<feature type="active site" description="Proton acceptor; for dehydratase activity" evidence="10">
    <location>
        <position position="70"/>
    </location>
</feature>
<dbReference type="InterPro" id="IPR020807">
    <property type="entry name" value="PKS_DH"/>
</dbReference>
<dbReference type="InterPro" id="IPR009081">
    <property type="entry name" value="PP-bd_ACP"/>
</dbReference>
<dbReference type="InterPro" id="IPR057326">
    <property type="entry name" value="KR_dom"/>
</dbReference>
<dbReference type="InterPro" id="IPR049900">
    <property type="entry name" value="PKS_mFAS_DH"/>
</dbReference>
<dbReference type="Proteomes" id="UP001221208">
    <property type="component" value="Unassembled WGS sequence"/>
</dbReference>
<dbReference type="InterPro" id="IPR036291">
    <property type="entry name" value="NAD(P)-bd_dom_sf"/>
</dbReference>
<evidence type="ECO:0000256" key="12">
    <source>
        <dbReference type="SAM" id="MobiDB-lite"/>
    </source>
</evidence>
<feature type="region of interest" description="C-terminal hotdog fold" evidence="10">
    <location>
        <begin position="4203"/>
        <end position="4351"/>
    </location>
</feature>
<keyword evidence="11" id="KW-0175">Coiled coil</keyword>
<dbReference type="SMART" id="SM00822">
    <property type="entry name" value="PKS_KR"/>
    <property type="match status" value="3"/>
</dbReference>
<dbReference type="Gene3D" id="1.10.1240.100">
    <property type="match status" value="4"/>
</dbReference>